<accession>A0ABP1EAS9</accession>
<dbReference type="InterPro" id="IPR045121">
    <property type="entry name" value="CoAse"/>
</dbReference>
<name>A0ABP1EAS9_9APHY</name>
<organism evidence="2 3">
    <name type="scientific">Somion occarium</name>
    <dbReference type="NCBI Taxonomy" id="3059160"/>
    <lineage>
        <taxon>Eukaryota</taxon>
        <taxon>Fungi</taxon>
        <taxon>Dikarya</taxon>
        <taxon>Basidiomycota</taxon>
        <taxon>Agaricomycotina</taxon>
        <taxon>Agaricomycetes</taxon>
        <taxon>Polyporales</taxon>
        <taxon>Cerrenaceae</taxon>
        <taxon>Somion</taxon>
    </lineage>
</organism>
<dbReference type="Pfam" id="PF00293">
    <property type="entry name" value="NUDIX"/>
    <property type="match status" value="1"/>
</dbReference>
<reference evidence="3" key="1">
    <citation type="submission" date="2024-04" db="EMBL/GenBank/DDBJ databases">
        <authorList>
            <person name="Shaw F."/>
            <person name="Minotto A."/>
        </authorList>
    </citation>
    <scope>NUCLEOTIDE SEQUENCE [LARGE SCALE GENOMIC DNA]</scope>
</reference>
<dbReference type="PANTHER" id="PTHR12992:SF45">
    <property type="entry name" value="NUDIX HYDROLASE DOMAIN-CONTAINING PROTEIN"/>
    <property type="match status" value="1"/>
</dbReference>
<sequence length="279" mass="31013">MGFDIPPSALDSISSDSRKCIERLKAHQLEKVDISGRPSSRLAAVLVLLYEESGKLRVLLTTRSKSLRSHPGQTALPGGKVDDVDVDVIQAAYREANEEVGLPLDSPHIHTVCLLRPYTSSSRLLVTPVVALLTDTSILRNLTRCEDEVDRIFDHPLEAMLDPSLASEEPLVKKGSEDWLYKSDYHNFTDILVPWIGNSGYRMHRFRSSASPIKGLTAEILIMTAAIAYDRLPVYEHYAPNQLTKFKDILRYLDAEHAPNQSGTSTPIGISAHDQVLTQ</sequence>
<evidence type="ECO:0000313" key="3">
    <source>
        <dbReference type="Proteomes" id="UP001497453"/>
    </source>
</evidence>
<evidence type="ECO:0000313" key="2">
    <source>
        <dbReference type="EMBL" id="CAL1715944.1"/>
    </source>
</evidence>
<gene>
    <name evidence="2" type="ORF">GFSPODELE1_LOCUS10506</name>
</gene>
<dbReference type="PANTHER" id="PTHR12992">
    <property type="entry name" value="NUDIX HYDROLASE"/>
    <property type="match status" value="1"/>
</dbReference>
<dbReference type="SUPFAM" id="SSF55811">
    <property type="entry name" value="Nudix"/>
    <property type="match status" value="1"/>
</dbReference>
<evidence type="ECO:0000259" key="1">
    <source>
        <dbReference type="PROSITE" id="PS51462"/>
    </source>
</evidence>
<proteinExistence type="predicted"/>
<dbReference type="PROSITE" id="PS51462">
    <property type="entry name" value="NUDIX"/>
    <property type="match status" value="1"/>
</dbReference>
<keyword evidence="3" id="KW-1185">Reference proteome</keyword>
<protein>
    <recommendedName>
        <fullName evidence="1">Nudix hydrolase domain-containing protein</fullName>
    </recommendedName>
</protein>
<dbReference type="EMBL" id="OZ037952">
    <property type="protein sequence ID" value="CAL1715944.1"/>
    <property type="molecule type" value="Genomic_DNA"/>
</dbReference>
<feature type="domain" description="Nudix hydrolase" evidence="1">
    <location>
        <begin position="40"/>
        <end position="178"/>
    </location>
</feature>
<dbReference type="Proteomes" id="UP001497453">
    <property type="component" value="Chromosome 9"/>
</dbReference>
<dbReference type="Gene3D" id="3.90.79.10">
    <property type="entry name" value="Nucleoside Triphosphate Pyrophosphohydrolase"/>
    <property type="match status" value="1"/>
</dbReference>
<dbReference type="InterPro" id="IPR000086">
    <property type="entry name" value="NUDIX_hydrolase_dom"/>
</dbReference>
<dbReference type="CDD" id="cd03426">
    <property type="entry name" value="NUDIX_CoAse_Nudt7"/>
    <property type="match status" value="1"/>
</dbReference>
<dbReference type="InterPro" id="IPR015797">
    <property type="entry name" value="NUDIX_hydrolase-like_dom_sf"/>
</dbReference>